<dbReference type="PANTHER" id="PTHR35333:SF3">
    <property type="entry name" value="BETA-LACTAMASE-TYPE TRANSPEPTIDASE FOLD CONTAINING PROTEIN"/>
    <property type="match status" value="1"/>
</dbReference>
<dbReference type="InterPro" id="IPR000871">
    <property type="entry name" value="Beta-lactam_class-A"/>
</dbReference>
<keyword evidence="10" id="KW-1185">Reference proteome</keyword>
<dbReference type="InterPro" id="IPR012338">
    <property type="entry name" value="Beta-lactam/transpept-like"/>
</dbReference>
<evidence type="ECO:0000256" key="6">
    <source>
        <dbReference type="SAM" id="MobiDB-lite"/>
    </source>
</evidence>
<name>A0A511Z0R8_9CELL</name>
<feature type="chain" id="PRO_5039612370" description="Beta-lactamase" evidence="7">
    <location>
        <begin position="22"/>
        <end position="314"/>
    </location>
</feature>
<dbReference type="PRINTS" id="PR00118">
    <property type="entry name" value="BLACTAMASEA"/>
</dbReference>
<dbReference type="InterPro" id="IPR023650">
    <property type="entry name" value="Beta-lactam_class-A_AS"/>
</dbReference>
<evidence type="ECO:0000259" key="8">
    <source>
        <dbReference type="Pfam" id="PF13354"/>
    </source>
</evidence>
<dbReference type="AlphaFoldDB" id="A0A511Z0R8"/>
<evidence type="ECO:0000256" key="3">
    <source>
        <dbReference type="ARBA" id="ARBA00022801"/>
    </source>
</evidence>
<evidence type="ECO:0000256" key="5">
    <source>
        <dbReference type="RuleBase" id="RU361140"/>
    </source>
</evidence>
<evidence type="ECO:0000256" key="4">
    <source>
        <dbReference type="ARBA" id="ARBA00023251"/>
    </source>
</evidence>
<dbReference type="GO" id="GO:0008800">
    <property type="term" value="F:beta-lactamase activity"/>
    <property type="evidence" value="ECO:0007669"/>
    <property type="project" value="UniProtKB-UniRule"/>
</dbReference>
<dbReference type="GO" id="GO:0046677">
    <property type="term" value="P:response to antibiotic"/>
    <property type="evidence" value="ECO:0007669"/>
    <property type="project" value="UniProtKB-UniRule"/>
</dbReference>
<evidence type="ECO:0000313" key="10">
    <source>
        <dbReference type="Proteomes" id="UP000321484"/>
    </source>
</evidence>
<feature type="region of interest" description="Disordered" evidence="6">
    <location>
        <begin position="33"/>
        <end position="54"/>
    </location>
</feature>
<dbReference type="InterPro" id="IPR045155">
    <property type="entry name" value="Beta-lactam_cat"/>
</dbReference>
<sequence>MTSSRRARTAVVALGAVLALAGCTGDDGAATGAPSAIASPSSSTTPTAEPAPEPVDVSAELAALEAELGVRIGVHALDTATGRTAEYRADERFAYASTFKALAAGAVLAAADDAALAEVVPYGPGDLVTYSPVTEAHAGVGLPLSEVLRAAVQESDNTAANLLLARLGGPAGFAEALRALGDDVTQPVRIEPDLNAWSPGDPKDTSTPRALATDLHAYVLGDALDDADRALLVGWMRASTTGTALVRAGVPEGWTVADKSGQGSHGTRNDLAVVWPPGGEPIVLAVLTSRDAPDAEPVDAAVARATAVVVAALG</sequence>
<comment type="catalytic activity">
    <reaction evidence="5">
        <text>a beta-lactam + H2O = a substituted beta-amino acid</text>
        <dbReference type="Rhea" id="RHEA:20401"/>
        <dbReference type="ChEBI" id="CHEBI:15377"/>
        <dbReference type="ChEBI" id="CHEBI:35627"/>
        <dbReference type="ChEBI" id="CHEBI:140347"/>
        <dbReference type="EC" id="3.5.2.6"/>
    </reaction>
</comment>
<reference evidence="9 10" key="1">
    <citation type="submission" date="2019-07" db="EMBL/GenBank/DDBJ databases">
        <title>Whole genome shotgun sequence of Actinotalea fermentans NBRC 105374.</title>
        <authorList>
            <person name="Hosoyama A."/>
            <person name="Uohara A."/>
            <person name="Ohji S."/>
            <person name="Ichikawa N."/>
        </authorList>
    </citation>
    <scope>NUCLEOTIDE SEQUENCE [LARGE SCALE GENOMIC DNA]</scope>
    <source>
        <strain evidence="9 10">NBRC 105374</strain>
    </source>
</reference>
<dbReference type="EMBL" id="BJYK01000009">
    <property type="protein sequence ID" value="GEN81050.1"/>
    <property type="molecule type" value="Genomic_DNA"/>
</dbReference>
<dbReference type="PANTHER" id="PTHR35333">
    <property type="entry name" value="BETA-LACTAMASE"/>
    <property type="match status" value="1"/>
</dbReference>
<keyword evidence="3 5" id="KW-0378">Hydrolase</keyword>
<comment type="similarity">
    <text evidence="1 5">Belongs to the class-A beta-lactamase family.</text>
</comment>
<organism evidence="9 10">
    <name type="scientific">Actinotalea fermentans</name>
    <dbReference type="NCBI Taxonomy" id="43671"/>
    <lineage>
        <taxon>Bacteria</taxon>
        <taxon>Bacillati</taxon>
        <taxon>Actinomycetota</taxon>
        <taxon>Actinomycetes</taxon>
        <taxon>Micrococcales</taxon>
        <taxon>Cellulomonadaceae</taxon>
        <taxon>Actinotalea</taxon>
    </lineage>
</organism>
<gene>
    <name evidence="9" type="ORF">AFE02nite_27840</name>
</gene>
<protein>
    <recommendedName>
        <fullName evidence="2 5">Beta-lactamase</fullName>
        <ecNumber evidence="2 5">3.5.2.6</ecNumber>
    </recommendedName>
</protein>
<dbReference type="Gene3D" id="3.40.710.10">
    <property type="entry name" value="DD-peptidase/beta-lactamase superfamily"/>
    <property type="match status" value="1"/>
</dbReference>
<feature type="signal peptide" evidence="7">
    <location>
        <begin position="1"/>
        <end position="21"/>
    </location>
</feature>
<keyword evidence="4 5" id="KW-0046">Antibiotic resistance</keyword>
<comment type="caution">
    <text evidence="9">The sequence shown here is derived from an EMBL/GenBank/DDBJ whole genome shotgun (WGS) entry which is preliminary data.</text>
</comment>
<evidence type="ECO:0000313" key="9">
    <source>
        <dbReference type="EMBL" id="GEN81050.1"/>
    </source>
</evidence>
<accession>A0A511Z0R8</accession>
<dbReference type="NCBIfam" id="NF033103">
    <property type="entry name" value="bla_class_A"/>
    <property type="match status" value="1"/>
</dbReference>
<evidence type="ECO:0000256" key="7">
    <source>
        <dbReference type="SAM" id="SignalP"/>
    </source>
</evidence>
<evidence type="ECO:0000256" key="1">
    <source>
        <dbReference type="ARBA" id="ARBA00009009"/>
    </source>
</evidence>
<dbReference type="Proteomes" id="UP000321484">
    <property type="component" value="Unassembled WGS sequence"/>
</dbReference>
<feature type="compositionally biased region" description="Low complexity" evidence="6">
    <location>
        <begin position="33"/>
        <end position="50"/>
    </location>
</feature>
<keyword evidence="7" id="KW-0732">Signal</keyword>
<dbReference type="PROSITE" id="PS00146">
    <property type="entry name" value="BETA_LACTAMASE_A"/>
    <property type="match status" value="1"/>
</dbReference>
<evidence type="ECO:0000256" key="2">
    <source>
        <dbReference type="ARBA" id="ARBA00012865"/>
    </source>
</evidence>
<dbReference type="EC" id="3.5.2.6" evidence="2 5"/>
<dbReference type="RefSeq" id="WP_052114017.1">
    <property type="nucleotide sequence ID" value="NZ_BJYK01000009.1"/>
</dbReference>
<dbReference type="PROSITE" id="PS51257">
    <property type="entry name" value="PROKAR_LIPOPROTEIN"/>
    <property type="match status" value="1"/>
</dbReference>
<proteinExistence type="inferred from homology"/>
<dbReference type="SUPFAM" id="SSF56601">
    <property type="entry name" value="beta-lactamase/transpeptidase-like"/>
    <property type="match status" value="1"/>
</dbReference>
<feature type="domain" description="Beta-lactamase class A catalytic" evidence="8">
    <location>
        <begin position="73"/>
        <end position="288"/>
    </location>
</feature>
<dbReference type="OrthoDB" id="9784149at2"/>
<dbReference type="GO" id="GO:0030655">
    <property type="term" value="P:beta-lactam antibiotic catabolic process"/>
    <property type="evidence" value="ECO:0007669"/>
    <property type="project" value="InterPro"/>
</dbReference>
<dbReference type="Pfam" id="PF13354">
    <property type="entry name" value="Beta-lactamase2"/>
    <property type="match status" value="1"/>
</dbReference>